<accession>A0ABW6ANM1</accession>
<gene>
    <name evidence="2" type="ORF">ACFS25_20480</name>
</gene>
<keyword evidence="3" id="KW-1185">Reference proteome</keyword>
<dbReference type="EMBL" id="JBHUOM010000023">
    <property type="protein sequence ID" value="MFD2936172.1"/>
    <property type="molecule type" value="Genomic_DNA"/>
</dbReference>
<name>A0ABW6ANM1_9BACT</name>
<dbReference type="Proteomes" id="UP001597512">
    <property type="component" value="Unassembled WGS sequence"/>
</dbReference>
<evidence type="ECO:0000313" key="2">
    <source>
        <dbReference type="EMBL" id="MFD2936172.1"/>
    </source>
</evidence>
<sequence>MADHWDNAVAESFFRTLKCEMANHTYFATRAAARLATFEYIEGCGAARAVQPPTETFSIELPHA</sequence>
<dbReference type="InterPro" id="IPR001584">
    <property type="entry name" value="Integrase_cat-core"/>
</dbReference>
<comment type="caution">
    <text evidence="2">The sequence shown here is derived from an EMBL/GenBank/DDBJ whole genome shotgun (WGS) entry which is preliminary data.</text>
</comment>
<organism evidence="2 3">
    <name type="scientific">Spirosoma flavum</name>
    <dbReference type="NCBI Taxonomy" id="2048557"/>
    <lineage>
        <taxon>Bacteria</taxon>
        <taxon>Pseudomonadati</taxon>
        <taxon>Bacteroidota</taxon>
        <taxon>Cytophagia</taxon>
        <taxon>Cytophagales</taxon>
        <taxon>Cytophagaceae</taxon>
        <taxon>Spirosoma</taxon>
    </lineage>
</organism>
<evidence type="ECO:0000313" key="3">
    <source>
        <dbReference type="Proteomes" id="UP001597512"/>
    </source>
</evidence>
<dbReference type="Pfam" id="PF13333">
    <property type="entry name" value="rve_2"/>
    <property type="match status" value="1"/>
</dbReference>
<reference evidence="3" key="1">
    <citation type="journal article" date="2019" name="Int. J. Syst. Evol. Microbiol.">
        <title>The Global Catalogue of Microorganisms (GCM) 10K type strain sequencing project: providing services to taxonomists for standard genome sequencing and annotation.</title>
        <authorList>
            <consortium name="The Broad Institute Genomics Platform"/>
            <consortium name="The Broad Institute Genome Sequencing Center for Infectious Disease"/>
            <person name="Wu L."/>
            <person name="Ma J."/>
        </authorList>
    </citation>
    <scope>NUCLEOTIDE SEQUENCE [LARGE SCALE GENOMIC DNA]</scope>
    <source>
        <strain evidence="3">KCTC 52490</strain>
    </source>
</reference>
<proteinExistence type="predicted"/>
<protein>
    <submittedName>
        <fullName evidence="2">IS3 family transposase</fullName>
    </submittedName>
</protein>
<evidence type="ECO:0000259" key="1">
    <source>
        <dbReference type="Pfam" id="PF13333"/>
    </source>
</evidence>
<feature type="domain" description="Integrase catalytic" evidence="1">
    <location>
        <begin position="11"/>
        <end position="42"/>
    </location>
</feature>
<dbReference type="RefSeq" id="WP_381504738.1">
    <property type="nucleotide sequence ID" value="NZ_JBHUOM010000023.1"/>
</dbReference>